<name>A0A133UYT9_9EURY</name>
<dbReference type="SUPFAM" id="SSF50249">
    <property type="entry name" value="Nucleic acid-binding proteins"/>
    <property type="match status" value="1"/>
</dbReference>
<sequence>MSDIKKYIINFGFIKPEGGEEDHFVHASDIESGPLNEGDEVEFDSEQGIKVREQLTLKRFELKSGKVGIMLIAISPTSFSQHYINEMFRLYSFSTHFSNTLS</sequence>
<dbReference type="PROSITE" id="PS51857">
    <property type="entry name" value="CSD_2"/>
    <property type="match status" value="1"/>
</dbReference>
<keyword evidence="3" id="KW-1185">Reference proteome</keyword>
<dbReference type="Proteomes" id="UP000070341">
    <property type="component" value="Unassembled WGS sequence"/>
</dbReference>
<dbReference type="AlphaFoldDB" id="A0A133UYT9"/>
<dbReference type="Gene3D" id="2.40.50.140">
    <property type="entry name" value="Nucleic acid-binding proteins"/>
    <property type="match status" value="1"/>
</dbReference>
<gene>
    <name evidence="2" type="ORF">AKJ40_03300</name>
</gene>
<evidence type="ECO:0000259" key="1">
    <source>
        <dbReference type="PROSITE" id="PS51857"/>
    </source>
</evidence>
<proteinExistence type="predicted"/>
<organism evidence="2 3">
    <name type="scientific">candidate division MSBL1 archaeon SCGC-AAA259M10</name>
    <dbReference type="NCBI Taxonomy" id="1698270"/>
    <lineage>
        <taxon>Archaea</taxon>
        <taxon>Methanobacteriati</taxon>
        <taxon>Methanobacteriota</taxon>
        <taxon>candidate division MSBL1</taxon>
    </lineage>
</organism>
<dbReference type="Pfam" id="PF00313">
    <property type="entry name" value="CSD"/>
    <property type="match status" value="1"/>
</dbReference>
<dbReference type="EMBL" id="LHXU01000054">
    <property type="protein sequence ID" value="KXA99370.1"/>
    <property type="molecule type" value="Genomic_DNA"/>
</dbReference>
<protein>
    <recommendedName>
        <fullName evidence="1">CSD domain-containing protein</fullName>
    </recommendedName>
</protein>
<comment type="caution">
    <text evidence="2">The sequence shown here is derived from an EMBL/GenBank/DDBJ whole genome shotgun (WGS) entry which is preliminary data.</text>
</comment>
<feature type="domain" description="CSD" evidence="1">
    <location>
        <begin position="1"/>
        <end position="53"/>
    </location>
</feature>
<evidence type="ECO:0000313" key="2">
    <source>
        <dbReference type="EMBL" id="KXA99370.1"/>
    </source>
</evidence>
<reference evidence="2 3" key="1">
    <citation type="journal article" date="2016" name="Sci. Rep.">
        <title>Metabolic traits of an uncultured archaeal lineage -MSBL1- from brine pools of the Red Sea.</title>
        <authorList>
            <person name="Mwirichia R."/>
            <person name="Alam I."/>
            <person name="Rashid M."/>
            <person name="Vinu M."/>
            <person name="Ba-Alawi W."/>
            <person name="Anthony Kamau A."/>
            <person name="Kamanda Ngugi D."/>
            <person name="Goker M."/>
            <person name="Klenk H.P."/>
            <person name="Bajic V."/>
            <person name="Stingl U."/>
        </authorList>
    </citation>
    <scope>NUCLEOTIDE SEQUENCE [LARGE SCALE GENOMIC DNA]</scope>
    <source>
        <strain evidence="2">SCGC-AAA259M10</strain>
    </source>
</reference>
<dbReference type="InterPro" id="IPR002059">
    <property type="entry name" value="CSP_DNA-bd"/>
</dbReference>
<evidence type="ECO:0000313" key="3">
    <source>
        <dbReference type="Proteomes" id="UP000070341"/>
    </source>
</evidence>
<dbReference type="InterPro" id="IPR012340">
    <property type="entry name" value="NA-bd_OB-fold"/>
</dbReference>
<dbReference type="GO" id="GO:0003676">
    <property type="term" value="F:nucleic acid binding"/>
    <property type="evidence" value="ECO:0007669"/>
    <property type="project" value="InterPro"/>
</dbReference>
<dbReference type="CDD" id="cd04458">
    <property type="entry name" value="CSP_CDS"/>
    <property type="match status" value="1"/>
</dbReference>
<accession>A0A133UYT9</accession>